<dbReference type="EMBL" id="CP023445">
    <property type="protein sequence ID" value="ATE58541.1"/>
    <property type="molecule type" value="Genomic_DNA"/>
</dbReference>
<dbReference type="InterPro" id="IPR018763">
    <property type="entry name" value="DUF2334"/>
</dbReference>
<dbReference type="Pfam" id="PF10096">
    <property type="entry name" value="DUF2334"/>
    <property type="match status" value="1"/>
</dbReference>
<sequence length="219" mass="22893">MVARLVVSLSGIGSASVGPSSELAGELDRRGVPLSLLLAPAHVRRGEALDWVRSRLDGGDALVQHGFDHRDDPFALRRRAEFAVLPAHEAGLRLVAARAAFARHGLATDVFAPPSWVVSPGALLALARHRFAVCADLAGVRDLRTGRHVESRVRGGGPKGLAAALRRGGVVRIGVDAADLPGLRGAVLGAVDVVLAHGADPTTYADLMTGSDLGRLTRR</sequence>
<dbReference type="InterPro" id="IPR011330">
    <property type="entry name" value="Glyco_hydro/deAcase_b/a-brl"/>
</dbReference>
<name>A0A290ZHS8_9PSEU</name>
<protein>
    <submittedName>
        <fullName evidence="1">DUF2334 domain-containing protein</fullName>
    </submittedName>
</protein>
<organism evidence="1 2">
    <name type="scientific">Actinosynnema pretiosum</name>
    <dbReference type="NCBI Taxonomy" id="42197"/>
    <lineage>
        <taxon>Bacteria</taxon>
        <taxon>Bacillati</taxon>
        <taxon>Actinomycetota</taxon>
        <taxon>Actinomycetes</taxon>
        <taxon>Pseudonocardiales</taxon>
        <taxon>Pseudonocardiaceae</taxon>
        <taxon>Actinosynnema</taxon>
    </lineage>
</organism>
<proteinExistence type="predicted"/>
<reference evidence="1" key="1">
    <citation type="submission" date="2017-09" db="EMBL/GenBank/DDBJ databases">
        <title>Complete Genome Sequence of ansamitocin-producing Bacterium Actinosynnema pretiosum X47.</title>
        <authorList>
            <person name="Cao G."/>
            <person name="Zong G."/>
            <person name="Zhong C."/>
            <person name="Fu J."/>
        </authorList>
    </citation>
    <scope>NUCLEOTIDE SEQUENCE [LARGE SCALE GENOMIC DNA]</scope>
    <source>
        <strain evidence="1">X47</strain>
    </source>
</reference>
<dbReference type="Proteomes" id="UP000218505">
    <property type="component" value="Chromosome"/>
</dbReference>
<dbReference type="SUPFAM" id="SSF88713">
    <property type="entry name" value="Glycoside hydrolase/deacetylase"/>
    <property type="match status" value="1"/>
</dbReference>
<dbReference type="KEGG" id="apre:CNX65_34020"/>
<evidence type="ECO:0000313" key="1">
    <source>
        <dbReference type="EMBL" id="ATE58541.1"/>
    </source>
</evidence>
<accession>A0A290ZHS8</accession>
<dbReference type="Gene3D" id="3.20.20.370">
    <property type="entry name" value="Glycoside hydrolase/deacetylase"/>
    <property type="match status" value="1"/>
</dbReference>
<dbReference type="AlphaFoldDB" id="A0A290ZHS8"/>
<keyword evidence="2" id="KW-1185">Reference proteome</keyword>
<gene>
    <name evidence="1" type="ORF">CNX65_34020</name>
</gene>
<dbReference type="GO" id="GO:0005975">
    <property type="term" value="P:carbohydrate metabolic process"/>
    <property type="evidence" value="ECO:0007669"/>
    <property type="project" value="InterPro"/>
</dbReference>
<evidence type="ECO:0000313" key="2">
    <source>
        <dbReference type="Proteomes" id="UP000218505"/>
    </source>
</evidence>